<dbReference type="GO" id="GO:0009640">
    <property type="term" value="P:photomorphogenesis"/>
    <property type="evidence" value="ECO:0007669"/>
    <property type="project" value="TreeGrafter"/>
</dbReference>
<evidence type="ECO:0000256" key="9">
    <source>
        <dbReference type="PROSITE-ProRule" id="PRU00024"/>
    </source>
</evidence>
<dbReference type="InterPro" id="IPR051979">
    <property type="entry name" value="B-box_zinc_finger"/>
</dbReference>
<dbReference type="PANTHER" id="PTHR31832">
    <property type="entry name" value="B-BOX ZINC FINGER PROTEIN 22"/>
    <property type="match status" value="1"/>
</dbReference>
<feature type="domain" description="B box-type" evidence="10">
    <location>
        <begin position="1"/>
        <end position="47"/>
    </location>
</feature>
<dbReference type="Gene3D" id="3.30.160.60">
    <property type="entry name" value="Classic Zinc Finger"/>
    <property type="match status" value="1"/>
</dbReference>
<protein>
    <submittedName>
        <fullName evidence="11">B-box zinc finger protein-like protein</fullName>
    </submittedName>
</protein>
<evidence type="ECO:0000256" key="5">
    <source>
        <dbReference type="ARBA" id="ARBA00022833"/>
    </source>
</evidence>
<dbReference type="InterPro" id="IPR000315">
    <property type="entry name" value="Znf_B-box"/>
</dbReference>
<dbReference type="GO" id="GO:0006355">
    <property type="term" value="P:regulation of DNA-templated transcription"/>
    <property type="evidence" value="ECO:0007669"/>
    <property type="project" value="TreeGrafter"/>
</dbReference>
<dbReference type="GO" id="GO:0005634">
    <property type="term" value="C:nucleus"/>
    <property type="evidence" value="ECO:0007669"/>
    <property type="project" value="UniProtKB-SubCell"/>
</dbReference>
<organism evidence="11">
    <name type="scientific">Cymbidium goeringii</name>
    <dbReference type="NCBI Taxonomy" id="112607"/>
    <lineage>
        <taxon>Eukaryota</taxon>
        <taxon>Viridiplantae</taxon>
        <taxon>Streptophyta</taxon>
        <taxon>Embryophyta</taxon>
        <taxon>Tracheophyta</taxon>
        <taxon>Spermatophyta</taxon>
        <taxon>Magnoliopsida</taxon>
        <taxon>Liliopsida</taxon>
        <taxon>Asparagales</taxon>
        <taxon>Orchidaceae</taxon>
        <taxon>Epidendroideae</taxon>
        <taxon>Cymbidieae</taxon>
        <taxon>Cymbidiinae</taxon>
        <taxon>Cymbidium</taxon>
    </lineage>
</organism>
<evidence type="ECO:0000256" key="1">
    <source>
        <dbReference type="ARBA" id="ARBA00004123"/>
    </source>
</evidence>
<dbReference type="InterPro" id="IPR049808">
    <property type="entry name" value="CONSTANS-like_Bbox1"/>
</dbReference>
<dbReference type="CDD" id="cd19821">
    <property type="entry name" value="Bbox1_BBX-like"/>
    <property type="match status" value="2"/>
</dbReference>
<sequence length="241" mass="26465">MKISCDACRTAAAVVICCADEAALCAKCDVEVHAANKLAGKHRRLSLNCETSKLPRCDICQDKAAFIFCVEDRALFCQDCDEAIHIAGTLSGNHQRLLATGIRVSLNATQNMESTKHHSEPPNGHSMAQTCKKIPAKRQTPSAPSPSAWADNDFFQLSDYESGYKKESSVGFGELSWFEDFNFSSEGASEGSLALAEVPEMLIKQPSNEAFYRLPKSNMPYKNPRIGMLEDEDFFTVPDLG</sequence>
<evidence type="ECO:0000259" key="10">
    <source>
        <dbReference type="PROSITE" id="PS50119"/>
    </source>
</evidence>
<evidence type="ECO:0000256" key="8">
    <source>
        <dbReference type="ARBA" id="ARBA00023242"/>
    </source>
</evidence>
<accession>A0A385ITR4</accession>
<proteinExistence type="evidence at transcript level"/>
<keyword evidence="4 9" id="KW-0863">Zinc-finger</keyword>
<dbReference type="SMART" id="SM00336">
    <property type="entry name" value="BBOX"/>
    <property type="match status" value="2"/>
</dbReference>
<keyword evidence="2" id="KW-0479">Metal-binding</keyword>
<feature type="domain" description="B box-type" evidence="10">
    <location>
        <begin position="52"/>
        <end position="99"/>
    </location>
</feature>
<evidence type="ECO:0000256" key="6">
    <source>
        <dbReference type="ARBA" id="ARBA00023015"/>
    </source>
</evidence>
<evidence type="ECO:0000256" key="2">
    <source>
        <dbReference type="ARBA" id="ARBA00022723"/>
    </source>
</evidence>
<name>A0A385ITR4_9ASPA</name>
<dbReference type="PANTHER" id="PTHR31832:SF41">
    <property type="entry name" value="B-BOX ZINC FINGER PROTEIN 24"/>
    <property type="match status" value="1"/>
</dbReference>
<dbReference type="Pfam" id="PF00643">
    <property type="entry name" value="zf-B_box"/>
    <property type="match status" value="1"/>
</dbReference>
<evidence type="ECO:0000256" key="3">
    <source>
        <dbReference type="ARBA" id="ARBA00022737"/>
    </source>
</evidence>
<dbReference type="EMBL" id="MG601469">
    <property type="protein sequence ID" value="AXY87613.1"/>
    <property type="molecule type" value="mRNA"/>
</dbReference>
<keyword evidence="6" id="KW-0805">Transcription regulation</keyword>
<keyword evidence="3" id="KW-0677">Repeat</keyword>
<comment type="subcellular location">
    <subcellularLocation>
        <location evidence="1">Nucleus</location>
    </subcellularLocation>
</comment>
<evidence type="ECO:0000313" key="11">
    <source>
        <dbReference type="EMBL" id="AXY87613.1"/>
    </source>
</evidence>
<keyword evidence="8" id="KW-0539">Nucleus</keyword>
<evidence type="ECO:0000256" key="7">
    <source>
        <dbReference type="ARBA" id="ARBA00023163"/>
    </source>
</evidence>
<keyword evidence="5" id="KW-0862">Zinc</keyword>
<dbReference type="GO" id="GO:0008270">
    <property type="term" value="F:zinc ion binding"/>
    <property type="evidence" value="ECO:0007669"/>
    <property type="project" value="UniProtKB-KW"/>
</dbReference>
<dbReference type="PROSITE" id="PS50119">
    <property type="entry name" value="ZF_BBOX"/>
    <property type="match status" value="2"/>
</dbReference>
<dbReference type="AlphaFoldDB" id="A0A385ITR4"/>
<keyword evidence="7" id="KW-0804">Transcription</keyword>
<reference evidence="11" key="1">
    <citation type="journal article" date="2017" name="BMC Genomics">
        <title>Integrated mRNA and microRNA transcriptome variations in the multi-tepal mutant provide insights into the floral patterning of the orchid Cymbidium goeringii.</title>
        <authorList>
            <person name="Yang F."/>
            <person name="Zhu G."/>
            <person name="Wang Z."/>
            <person name="Liu H."/>
            <person name="Xu Q."/>
            <person name="Huang D."/>
            <person name="Zhao C."/>
        </authorList>
    </citation>
    <scope>NUCLEOTIDE SEQUENCE</scope>
</reference>
<evidence type="ECO:0000256" key="4">
    <source>
        <dbReference type="ARBA" id="ARBA00022771"/>
    </source>
</evidence>